<dbReference type="RefSeq" id="WP_109385521.1">
    <property type="nucleotide sequence ID" value="NZ_QETF01000001.1"/>
</dbReference>
<evidence type="ECO:0000256" key="3">
    <source>
        <dbReference type="ARBA" id="ARBA00022691"/>
    </source>
</evidence>
<proteinExistence type="predicted"/>
<evidence type="ECO:0000313" key="5">
    <source>
        <dbReference type="EMBL" id="PWG18458.1"/>
    </source>
</evidence>
<dbReference type="PANTHER" id="PTHR43464">
    <property type="entry name" value="METHYLTRANSFERASE"/>
    <property type="match status" value="1"/>
</dbReference>
<name>A0A2V1P9P3_9RHOB</name>
<dbReference type="InterPro" id="IPR029063">
    <property type="entry name" value="SAM-dependent_MTases_sf"/>
</dbReference>
<dbReference type="CDD" id="cd02440">
    <property type="entry name" value="AdoMet_MTases"/>
    <property type="match status" value="1"/>
</dbReference>
<dbReference type="OrthoDB" id="9765084at2"/>
<evidence type="ECO:0000259" key="4">
    <source>
        <dbReference type="Pfam" id="PF13649"/>
    </source>
</evidence>
<dbReference type="AlphaFoldDB" id="A0A2V1P9P3"/>
<evidence type="ECO:0000313" key="6">
    <source>
        <dbReference type="Proteomes" id="UP000245293"/>
    </source>
</evidence>
<reference evidence="6" key="1">
    <citation type="submission" date="2018-05" db="EMBL/GenBank/DDBJ databases">
        <authorList>
            <person name="Du Z."/>
            <person name="Wang X."/>
        </authorList>
    </citation>
    <scope>NUCLEOTIDE SEQUENCE [LARGE SCALE GENOMIC DNA]</scope>
    <source>
        <strain evidence="6">WDS4C29</strain>
    </source>
</reference>
<keyword evidence="3" id="KW-0949">S-adenosyl-L-methionine</keyword>
<comment type="caution">
    <text evidence="5">The sequence shown here is derived from an EMBL/GenBank/DDBJ whole genome shotgun (WGS) entry which is preliminary data.</text>
</comment>
<protein>
    <recommendedName>
        <fullName evidence="4">Methyltransferase domain-containing protein</fullName>
    </recommendedName>
</protein>
<dbReference type="PANTHER" id="PTHR43464:SF19">
    <property type="entry name" value="UBIQUINONE BIOSYNTHESIS O-METHYLTRANSFERASE, MITOCHONDRIAL"/>
    <property type="match status" value="1"/>
</dbReference>
<dbReference type="Gene3D" id="3.40.50.150">
    <property type="entry name" value="Vaccinia Virus protein VP39"/>
    <property type="match status" value="1"/>
</dbReference>
<evidence type="ECO:0000256" key="2">
    <source>
        <dbReference type="ARBA" id="ARBA00022679"/>
    </source>
</evidence>
<dbReference type="Pfam" id="PF13649">
    <property type="entry name" value="Methyltransf_25"/>
    <property type="match status" value="1"/>
</dbReference>
<dbReference type="GO" id="GO:0032259">
    <property type="term" value="P:methylation"/>
    <property type="evidence" value="ECO:0007669"/>
    <property type="project" value="UniProtKB-KW"/>
</dbReference>
<dbReference type="SUPFAM" id="SSF53335">
    <property type="entry name" value="S-adenosyl-L-methionine-dependent methyltransferases"/>
    <property type="match status" value="1"/>
</dbReference>
<accession>A0A2V1P9P3</accession>
<dbReference type="EMBL" id="QETF01000001">
    <property type="protein sequence ID" value="PWG18458.1"/>
    <property type="molecule type" value="Genomic_DNA"/>
</dbReference>
<keyword evidence="6" id="KW-1185">Reference proteome</keyword>
<dbReference type="GO" id="GO:0008168">
    <property type="term" value="F:methyltransferase activity"/>
    <property type="evidence" value="ECO:0007669"/>
    <property type="project" value="UniProtKB-KW"/>
</dbReference>
<keyword evidence="2" id="KW-0808">Transferase</keyword>
<dbReference type="Proteomes" id="UP000245293">
    <property type="component" value="Unassembled WGS sequence"/>
</dbReference>
<evidence type="ECO:0000256" key="1">
    <source>
        <dbReference type="ARBA" id="ARBA00022603"/>
    </source>
</evidence>
<sequence>MGKANADISAFFEGLDHPVRVLDIGCGQGRDALPIARRGHAVLGIDISPAGIEAMLAAALAEGLPVTGQVADIRDVRIDGTFDILLINRTLHMLDRKDRTAVLSHMLGHVAANGWLLLLDERSNMPGFRSVVEADPADWSIDRQKGGLLFAQRQPDG</sequence>
<gene>
    <name evidence="5" type="ORF">DFK10_00585</name>
</gene>
<keyword evidence="1" id="KW-0489">Methyltransferase</keyword>
<organism evidence="5 6">
    <name type="scientific">Salibaculum griseiflavum</name>
    <dbReference type="NCBI Taxonomy" id="1914409"/>
    <lineage>
        <taxon>Bacteria</taxon>
        <taxon>Pseudomonadati</taxon>
        <taxon>Pseudomonadota</taxon>
        <taxon>Alphaproteobacteria</taxon>
        <taxon>Rhodobacterales</taxon>
        <taxon>Roseobacteraceae</taxon>
        <taxon>Salibaculum</taxon>
    </lineage>
</organism>
<dbReference type="InterPro" id="IPR041698">
    <property type="entry name" value="Methyltransf_25"/>
</dbReference>
<feature type="domain" description="Methyltransferase" evidence="4">
    <location>
        <begin position="21"/>
        <end position="114"/>
    </location>
</feature>